<evidence type="ECO:0000259" key="1">
    <source>
        <dbReference type="PROSITE" id="PS50995"/>
    </source>
</evidence>
<dbReference type="PANTHER" id="PTHR33164:SF43">
    <property type="entry name" value="HTH-TYPE TRANSCRIPTIONAL REPRESSOR YETL"/>
    <property type="match status" value="1"/>
</dbReference>
<proteinExistence type="predicted"/>
<dbReference type="RefSeq" id="WP_184795380.1">
    <property type="nucleotide sequence ID" value="NZ_JACHMY010000001.1"/>
</dbReference>
<dbReference type="Pfam" id="PF12802">
    <property type="entry name" value="MarR_2"/>
    <property type="match status" value="1"/>
</dbReference>
<dbReference type="InterPro" id="IPR036390">
    <property type="entry name" value="WH_DNA-bd_sf"/>
</dbReference>
<dbReference type="PANTHER" id="PTHR33164">
    <property type="entry name" value="TRANSCRIPTIONAL REGULATOR, MARR FAMILY"/>
    <property type="match status" value="1"/>
</dbReference>
<keyword evidence="2" id="KW-0238">DNA-binding</keyword>
<dbReference type="SMART" id="SM00347">
    <property type="entry name" value="HTH_MARR"/>
    <property type="match status" value="1"/>
</dbReference>
<dbReference type="Proteomes" id="UP000549971">
    <property type="component" value="Unassembled WGS sequence"/>
</dbReference>
<gene>
    <name evidence="2" type="ORF">HDA39_002511</name>
</gene>
<dbReference type="Gene3D" id="1.10.10.10">
    <property type="entry name" value="Winged helix-like DNA-binding domain superfamily/Winged helix DNA-binding domain"/>
    <property type="match status" value="1"/>
</dbReference>
<dbReference type="SUPFAM" id="SSF46785">
    <property type="entry name" value="Winged helix' DNA-binding domain"/>
    <property type="match status" value="1"/>
</dbReference>
<dbReference type="PROSITE" id="PS50995">
    <property type="entry name" value="HTH_MARR_2"/>
    <property type="match status" value="1"/>
</dbReference>
<keyword evidence="3" id="KW-1185">Reference proteome</keyword>
<protein>
    <submittedName>
        <fullName evidence="2">DNA-binding MarR family transcriptional regulator</fullName>
    </submittedName>
</protein>
<dbReference type="EMBL" id="JACHMY010000001">
    <property type="protein sequence ID" value="MBB5835777.1"/>
    <property type="molecule type" value="Genomic_DNA"/>
</dbReference>
<dbReference type="AlphaFoldDB" id="A0A7W9J527"/>
<feature type="domain" description="HTH marR-type" evidence="1">
    <location>
        <begin position="1"/>
        <end position="144"/>
    </location>
</feature>
<comment type="caution">
    <text evidence="2">The sequence shown here is derived from an EMBL/GenBank/DDBJ whole genome shotgun (WGS) entry which is preliminary data.</text>
</comment>
<dbReference type="InterPro" id="IPR036388">
    <property type="entry name" value="WH-like_DNA-bd_sf"/>
</dbReference>
<dbReference type="GO" id="GO:0003700">
    <property type="term" value="F:DNA-binding transcription factor activity"/>
    <property type="evidence" value="ECO:0007669"/>
    <property type="project" value="InterPro"/>
</dbReference>
<dbReference type="InterPro" id="IPR000835">
    <property type="entry name" value="HTH_MarR-typ"/>
</dbReference>
<dbReference type="InterPro" id="IPR039422">
    <property type="entry name" value="MarR/SlyA-like"/>
</dbReference>
<organism evidence="2 3">
    <name type="scientific">Kribbella italica</name>
    <dbReference type="NCBI Taxonomy" id="1540520"/>
    <lineage>
        <taxon>Bacteria</taxon>
        <taxon>Bacillati</taxon>
        <taxon>Actinomycetota</taxon>
        <taxon>Actinomycetes</taxon>
        <taxon>Propionibacteriales</taxon>
        <taxon>Kribbellaceae</taxon>
        <taxon>Kribbella</taxon>
    </lineage>
</organism>
<accession>A0A7W9J527</accession>
<sequence length="152" mass="16231">MGDLQWTADDLAGLPAWTLVQAYHSVAQGFHALFAEQRLTPVQFGVLAQLAVTPGLTQAELARRVLIRPQSMGELIGSLVERGLLLRQGPGGRGRPVPVTLTEQGQAVLEQAGSAVRAFNQPEALGMTAGEAHQLNELLHKLIASRRDPGLA</sequence>
<evidence type="ECO:0000313" key="3">
    <source>
        <dbReference type="Proteomes" id="UP000549971"/>
    </source>
</evidence>
<name>A0A7W9J527_9ACTN</name>
<dbReference type="GO" id="GO:0003677">
    <property type="term" value="F:DNA binding"/>
    <property type="evidence" value="ECO:0007669"/>
    <property type="project" value="UniProtKB-KW"/>
</dbReference>
<dbReference type="GO" id="GO:0006950">
    <property type="term" value="P:response to stress"/>
    <property type="evidence" value="ECO:0007669"/>
    <property type="project" value="TreeGrafter"/>
</dbReference>
<reference evidence="2 3" key="1">
    <citation type="submission" date="2020-08" db="EMBL/GenBank/DDBJ databases">
        <title>Sequencing the genomes of 1000 actinobacteria strains.</title>
        <authorList>
            <person name="Klenk H.-P."/>
        </authorList>
    </citation>
    <scope>NUCLEOTIDE SEQUENCE [LARGE SCALE GENOMIC DNA]</scope>
    <source>
        <strain evidence="2 3">DSM 28967</strain>
    </source>
</reference>
<evidence type="ECO:0000313" key="2">
    <source>
        <dbReference type="EMBL" id="MBB5835777.1"/>
    </source>
</evidence>